<dbReference type="RefSeq" id="WP_274141317.1">
    <property type="nucleotide sequence ID" value="NZ_JAJUBB010000004.1"/>
</dbReference>
<keyword evidence="1" id="KW-0238">DNA-binding</keyword>
<gene>
    <name evidence="1" type="ORF">LRP49_07410</name>
</gene>
<evidence type="ECO:0000313" key="1">
    <source>
        <dbReference type="EMBL" id="MDD1781029.1"/>
    </source>
</evidence>
<dbReference type="Proteomes" id="UP001149821">
    <property type="component" value="Unassembled WGS sequence"/>
</dbReference>
<organism evidence="1 2">
    <name type="scientific">Enterovibrio qingdaonensis</name>
    <dbReference type="NCBI Taxonomy" id="2899818"/>
    <lineage>
        <taxon>Bacteria</taxon>
        <taxon>Pseudomonadati</taxon>
        <taxon>Pseudomonadota</taxon>
        <taxon>Gammaproteobacteria</taxon>
        <taxon>Vibrionales</taxon>
        <taxon>Vibrionaceae</taxon>
        <taxon>Enterovibrio</taxon>
    </lineage>
</organism>
<evidence type="ECO:0000313" key="2">
    <source>
        <dbReference type="Proteomes" id="UP001149821"/>
    </source>
</evidence>
<protein>
    <submittedName>
        <fullName evidence="1">DNA-binding response regulator</fullName>
    </submittedName>
</protein>
<proteinExistence type="predicted"/>
<name>A0ABT5QJ67_9GAMM</name>
<dbReference type="EMBL" id="JAJUBB010000004">
    <property type="protein sequence ID" value="MDD1781029.1"/>
    <property type="molecule type" value="Genomic_DNA"/>
</dbReference>
<reference evidence="1" key="1">
    <citation type="submission" date="2021-12" db="EMBL/GenBank/DDBJ databases">
        <title>Enterovibrio ZSDZ35 sp. nov. and Enterovibrio ZSDZ42 sp. nov., isolated from coastal seawater in Qingdao.</title>
        <authorList>
            <person name="Zhang P."/>
        </authorList>
    </citation>
    <scope>NUCLEOTIDE SEQUENCE</scope>
    <source>
        <strain evidence="1">ZSDZ35</strain>
    </source>
</reference>
<dbReference type="GO" id="GO:0003677">
    <property type="term" value="F:DNA binding"/>
    <property type="evidence" value="ECO:0007669"/>
    <property type="project" value="UniProtKB-KW"/>
</dbReference>
<keyword evidence="2" id="KW-1185">Reference proteome</keyword>
<comment type="caution">
    <text evidence="1">The sequence shown here is derived from an EMBL/GenBank/DDBJ whole genome shotgun (WGS) entry which is preliminary data.</text>
</comment>
<accession>A0ABT5QJ67</accession>
<sequence length="119" mass="13378">MCEVLLIEQMLSPCGWVKSAFVEQGCKVTRVLHIEQALLAIHQTSFDLLVMAYDDAKICLLDVERLKTVPVLPLMVLLPDRETHSEMASLGMRVDCLISDTIPRERLWLEAKTALANNA</sequence>